<sequence length="430" mass="46492">MKIDFILPDIGEGIIECELVDWHIQEGMQIVEDQSVADVMTDKALVEITSMYTGRISKLYYAKGEIAKVHQPLFEIEVASATPSQEQATDELAATDAASQSQTQNWAGEQQAESVNRASDSAPCPLLAQSGKAIASPAVRRLARECNIELSQVAGSGKNGRVTKEDLSAAPSQTQTAASHSLNLVPPSDKTAASMSGDRSEPIKGIRAVMAKQMTQAVQQIPHFTYMEELDVTLLDALRIELKAEFAAHGAKLSMLPFFMKALALTLPHFPLLNSRVNETCSELTYLSEINIGMAADTPLGLLVPNVKGVQHLSLLELSLEINRLATAAREGKLAPNEMKGGTITLSNIGALGGTVATPIINQPEVAIAALGRMQTLPRFNADGLVEARKIIQVSWSGDHRIIDGATMARFCNHWKAYLENPLTMLTQLR</sequence>
<gene>
    <name evidence="11" type="ORF">M3I01_004500</name>
</gene>
<proteinExistence type="inferred from homology"/>
<dbReference type="EMBL" id="JAMZEG020000001">
    <property type="protein sequence ID" value="MDE8602188.1"/>
    <property type="molecule type" value="Genomic_DNA"/>
</dbReference>
<dbReference type="RefSeq" id="WP_255894392.1">
    <property type="nucleotide sequence ID" value="NZ_JAMZEG020000001.1"/>
</dbReference>
<protein>
    <recommendedName>
        <fullName evidence="7">Dihydrolipoamide acetyltransferase component of pyruvate dehydrogenase complex</fullName>
        <ecNumber evidence="7">2.3.1.-</ecNumber>
    </recommendedName>
</protein>
<dbReference type="PANTHER" id="PTHR43178">
    <property type="entry name" value="DIHYDROLIPOAMIDE ACETYLTRANSFERASE COMPONENT OF PYRUVATE DEHYDROGENASE COMPLEX"/>
    <property type="match status" value="1"/>
</dbReference>
<dbReference type="Pfam" id="PF00364">
    <property type="entry name" value="Biotin_lipoyl"/>
    <property type="match status" value="1"/>
</dbReference>
<evidence type="ECO:0000256" key="4">
    <source>
        <dbReference type="ARBA" id="ARBA00022679"/>
    </source>
</evidence>
<dbReference type="PROSITE" id="PS50968">
    <property type="entry name" value="BIOTINYL_LIPOYL"/>
    <property type="match status" value="1"/>
</dbReference>
<dbReference type="Gene3D" id="3.30.559.10">
    <property type="entry name" value="Chloramphenicol acetyltransferase-like domain"/>
    <property type="match status" value="1"/>
</dbReference>
<dbReference type="InterPro" id="IPR004167">
    <property type="entry name" value="PSBD"/>
</dbReference>
<dbReference type="InterPro" id="IPR011053">
    <property type="entry name" value="Single_hybrid_motif"/>
</dbReference>
<dbReference type="InterPro" id="IPR036625">
    <property type="entry name" value="E3-bd_dom_sf"/>
</dbReference>
<evidence type="ECO:0000313" key="11">
    <source>
        <dbReference type="EMBL" id="MDE8602188.1"/>
    </source>
</evidence>
<keyword evidence="6 7" id="KW-0012">Acyltransferase</keyword>
<dbReference type="PROSITE" id="PS51826">
    <property type="entry name" value="PSBD"/>
    <property type="match status" value="1"/>
</dbReference>
<evidence type="ECO:0000259" key="10">
    <source>
        <dbReference type="PROSITE" id="PS51826"/>
    </source>
</evidence>
<feature type="domain" description="Lipoyl-binding" evidence="9">
    <location>
        <begin position="2"/>
        <end position="77"/>
    </location>
</feature>
<evidence type="ECO:0000313" key="12">
    <source>
        <dbReference type="Proteomes" id="UP001139522"/>
    </source>
</evidence>
<dbReference type="CDD" id="cd06849">
    <property type="entry name" value="lipoyl_domain"/>
    <property type="match status" value="1"/>
</dbReference>
<keyword evidence="12" id="KW-1185">Reference proteome</keyword>
<evidence type="ECO:0000259" key="9">
    <source>
        <dbReference type="PROSITE" id="PS50968"/>
    </source>
</evidence>
<accession>A0ABT5WBJ1</accession>
<dbReference type="Pfam" id="PF02817">
    <property type="entry name" value="E3_binding"/>
    <property type="match status" value="1"/>
</dbReference>
<dbReference type="Pfam" id="PF00198">
    <property type="entry name" value="2-oxoacid_dh"/>
    <property type="match status" value="1"/>
</dbReference>
<dbReference type="InterPro" id="IPR050743">
    <property type="entry name" value="2-oxoacid_DH_E2_comp"/>
</dbReference>
<dbReference type="EC" id="2.3.1.-" evidence="7"/>
<dbReference type="SUPFAM" id="SSF52777">
    <property type="entry name" value="CoA-dependent acyltransferases"/>
    <property type="match status" value="1"/>
</dbReference>
<dbReference type="InterPro" id="IPR023213">
    <property type="entry name" value="CAT-like_dom_sf"/>
</dbReference>
<comment type="caution">
    <text evidence="11">The sequence shown here is derived from an EMBL/GenBank/DDBJ whole genome shotgun (WGS) entry which is preliminary data.</text>
</comment>
<feature type="compositionally biased region" description="Low complexity" evidence="8">
    <location>
        <begin position="168"/>
        <end position="181"/>
    </location>
</feature>
<dbReference type="Gene3D" id="2.40.50.100">
    <property type="match status" value="1"/>
</dbReference>
<keyword evidence="5 7" id="KW-0450">Lipoyl</keyword>
<evidence type="ECO:0000256" key="1">
    <source>
        <dbReference type="ARBA" id="ARBA00001938"/>
    </source>
</evidence>
<dbReference type="InterPro" id="IPR000089">
    <property type="entry name" value="Biotin_lipoyl"/>
</dbReference>
<comment type="similarity">
    <text evidence="2 7">Belongs to the 2-oxoacid dehydrogenase family.</text>
</comment>
<feature type="region of interest" description="Disordered" evidence="8">
    <location>
        <begin position="85"/>
        <end position="118"/>
    </location>
</feature>
<evidence type="ECO:0000256" key="5">
    <source>
        <dbReference type="ARBA" id="ARBA00022823"/>
    </source>
</evidence>
<keyword evidence="4 7" id="KW-0808">Transferase</keyword>
<dbReference type="Proteomes" id="UP001139522">
    <property type="component" value="Unassembled WGS sequence"/>
</dbReference>
<reference evidence="11" key="1">
    <citation type="submission" date="2023-01" db="EMBL/GenBank/DDBJ databases">
        <title>Psychroserpens sp. MSW6 and Marinomonas sp. RSW2, isolated from seawater.</title>
        <authorList>
            <person name="Kristyanto S."/>
            <person name="Jung J."/>
            <person name="Kim J.M."/>
            <person name="Jeon C.O."/>
        </authorList>
    </citation>
    <scope>NUCLEOTIDE SEQUENCE</scope>
    <source>
        <strain evidence="11">RSW2</strain>
    </source>
</reference>
<dbReference type="SUPFAM" id="SSF51230">
    <property type="entry name" value="Single hybrid motif"/>
    <property type="match status" value="1"/>
</dbReference>
<dbReference type="PANTHER" id="PTHR43178:SF5">
    <property type="entry name" value="LIPOAMIDE ACYLTRANSFERASE COMPONENT OF BRANCHED-CHAIN ALPHA-KETO ACID DEHYDROGENASE COMPLEX, MITOCHONDRIAL"/>
    <property type="match status" value="1"/>
</dbReference>
<name>A0ABT5WBJ1_9GAMM</name>
<comment type="subunit">
    <text evidence="3">Forms a 24-polypeptide structural core with octahedral symmetry.</text>
</comment>
<evidence type="ECO:0000256" key="3">
    <source>
        <dbReference type="ARBA" id="ARBA00011484"/>
    </source>
</evidence>
<comment type="cofactor">
    <cofactor evidence="1 7">
        <name>(R)-lipoate</name>
        <dbReference type="ChEBI" id="CHEBI:83088"/>
    </cofactor>
</comment>
<evidence type="ECO:0000256" key="7">
    <source>
        <dbReference type="RuleBase" id="RU003423"/>
    </source>
</evidence>
<feature type="domain" description="Peripheral subunit-binding (PSBD)" evidence="10">
    <location>
        <begin position="134"/>
        <end position="171"/>
    </location>
</feature>
<feature type="compositionally biased region" description="Polar residues" evidence="8">
    <location>
        <begin position="105"/>
        <end position="118"/>
    </location>
</feature>
<feature type="region of interest" description="Disordered" evidence="8">
    <location>
        <begin position="157"/>
        <end position="199"/>
    </location>
</feature>
<dbReference type="InterPro" id="IPR001078">
    <property type="entry name" value="2-oxoacid_DH_actylTfrase"/>
</dbReference>
<evidence type="ECO:0000256" key="2">
    <source>
        <dbReference type="ARBA" id="ARBA00007317"/>
    </source>
</evidence>
<evidence type="ECO:0000256" key="8">
    <source>
        <dbReference type="SAM" id="MobiDB-lite"/>
    </source>
</evidence>
<dbReference type="Gene3D" id="4.10.320.10">
    <property type="entry name" value="E3-binding domain"/>
    <property type="match status" value="1"/>
</dbReference>
<feature type="compositionally biased region" description="Low complexity" evidence="8">
    <location>
        <begin position="94"/>
        <end position="104"/>
    </location>
</feature>
<dbReference type="SUPFAM" id="SSF47005">
    <property type="entry name" value="Peripheral subunit-binding domain of 2-oxo acid dehydrogenase complex"/>
    <property type="match status" value="1"/>
</dbReference>
<evidence type="ECO:0000256" key="6">
    <source>
        <dbReference type="ARBA" id="ARBA00023315"/>
    </source>
</evidence>
<organism evidence="11 12">
    <name type="scientific">Marinomonas maritima</name>
    <dbReference type="NCBI Taxonomy" id="2940935"/>
    <lineage>
        <taxon>Bacteria</taxon>
        <taxon>Pseudomonadati</taxon>
        <taxon>Pseudomonadota</taxon>
        <taxon>Gammaproteobacteria</taxon>
        <taxon>Oceanospirillales</taxon>
        <taxon>Oceanospirillaceae</taxon>
        <taxon>Marinomonas</taxon>
    </lineage>
</organism>